<evidence type="ECO:0000256" key="3">
    <source>
        <dbReference type="ARBA" id="ARBA00022691"/>
    </source>
</evidence>
<evidence type="ECO:0000256" key="6">
    <source>
        <dbReference type="PROSITE-ProRule" id="PRU01016"/>
    </source>
</evidence>
<dbReference type="InterPro" id="IPR050390">
    <property type="entry name" value="C5-Methyltransferase"/>
</dbReference>
<feature type="active site" evidence="6">
    <location>
        <position position="145"/>
    </location>
</feature>
<dbReference type="Proteomes" id="UP000324358">
    <property type="component" value="Unassembled WGS sequence"/>
</dbReference>
<evidence type="ECO:0000256" key="7">
    <source>
        <dbReference type="RuleBase" id="RU000416"/>
    </source>
</evidence>
<dbReference type="PROSITE" id="PS00094">
    <property type="entry name" value="C5_MTASE_1"/>
    <property type="match status" value="1"/>
</dbReference>
<dbReference type="GO" id="GO:0003886">
    <property type="term" value="F:DNA (cytosine-5-)-methyltransferase activity"/>
    <property type="evidence" value="ECO:0007669"/>
    <property type="project" value="UniProtKB-EC"/>
</dbReference>
<dbReference type="AlphaFoldDB" id="A0A5D0QW33"/>
<evidence type="ECO:0000256" key="8">
    <source>
        <dbReference type="RuleBase" id="RU000417"/>
    </source>
</evidence>
<dbReference type="RefSeq" id="WP_066251815.1">
    <property type="nucleotide sequence ID" value="NZ_VSKL01000003.1"/>
</dbReference>
<evidence type="ECO:0000256" key="2">
    <source>
        <dbReference type="ARBA" id="ARBA00022679"/>
    </source>
</evidence>
<dbReference type="NCBIfam" id="TIGR00675">
    <property type="entry name" value="dcm"/>
    <property type="match status" value="1"/>
</dbReference>
<dbReference type="InterPro" id="IPR001525">
    <property type="entry name" value="C5_MeTfrase"/>
</dbReference>
<comment type="similarity">
    <text evidence="6 7">Belongs to the class I-like SAM-binding methyltransferase superfamily. C5-methyltransferase family.</text>
</comment>
<comment type="caution">
    <text evidence="9">The sequence shown here is derived from an EMBL/GenBank/DDBJ whole genome shotgun (WGS) entry which is preliminary data.</text>
</comment>
<dbReference type="Pfam" id="PF00145">
    <property type="entry name" value="DNA_methylase"/>
    <property type="match status" value="1"/>
</dbReference>
<name>A0A5D0QW33_9FLAO</name>
<dbReference type="PROSITE" id="PS51679">
    <property type="entry name" value="SAM_MT_C5"/>
    <property type="match status" value="1"/>
</dbReference>
<dbReference type="PRINTS" id="PR00105">
    <property type="entry name" value="C5METTRFRASE"/>
</dbReference>
<keyword evidence="10" id="KW-1185">Reference proteome</keyword>
<dbReference type="Gene3D" id="3.40.50.150">
    <property type="entry name" value="Vaccinia Virus protein VP39"/>
    <property type="match status" value="1"/>
</dbReference>
<evidence type="ECO:0000256" key="5">
    <source>
        <dbReference type="ARBA" id="ARBA00047422"/>
    </source>
</evidence>
<keyword evidence="1 6" id="KW-0489">Methyltransferase</keyword>
<organism evidence="9 10">
    <name type="scientific">Bizionia algoritergicola</name>
    <dbReference type="NCBI Taxonomy" id="291187"/>
    <lineage>
        <taxon>Bacteria</taxon>
        <taxon>Pseudomonadati</taxon>
        <taxon>Bacteroidota</taxon>
        <taxon>Flavobacteriia</taxon>
        <taxon>Flavobacteriales</taxon>
        <taxon>Flavobacteriaceae</taxon>
        <taxon>Bizionia</taxon>
    </lineage>
</organism>
<dbReference type="InterPro" id="IPR029063">
    <property type="entry name" value="SAM-dependent_MTases_sf"/>
</dbReference>
<accession>A0A5D0QW33</accession>
<evidence type="ECO:0000256" key="4">
    <source>
        <dbReference type="ARBA" id="ARBA00022747"/>
    </source>
</evidence>
<protein>
    <recommendedName>
        <fullName evidence="8">Cytosine-specific methyltransferase</fullName>
        <ecNumber evidence="8">2.1.1.37</ecNumber>
    </recommendedName>
</protein>
<dbReference type="GO" id="GO:0003677">
    <property type="term" value="F:DNA binding"/>
    <property type="evidence" value="ECO:0007669"/>
    <property type="project" value="TreeGrafter"/>
</dbReference>
<sequence>MPETKEYSVIDETSTILEDGQINIYGEEEPDIIKKSIWDTSVKVEENGYYWNKEPIFKKGSNVDTEKPIVAELFCGCGGTSLGFEMAGFETILGCDIHTPSIKTFQANHPKCSTITGDVKKVNPEVIKELLNGRQLDVLIGGIPCQGFSLNNRKRHENDDRNFMYKEFARFVEVLQPKVVVLENVSGMKSTGNFVKDIEIHLSEIGQMQVKSKLLYAPDYGVPQKRTRLVFVGIRDKEFNFEDIIKTHGPETEKNYVTIKDAIGDLPSLKTKETKTKYQKMPFSDFQELMRLNTNGSVTSHTAPNHPIATIEKIKNTKPGEPMYERFKQRIRLAWDILSPTQVSGGIRPQFQLGHPEDNRGLTIRERCRIQSFPDDFVVKGGTVQARVQTGNAVPPLLAKAVAIAIKKYL</sequence>
<dbReference type="PANTHER" id="PTHR10629">
    <property type="entry name" value="CYTOSINE-SPECIFIC METHYLTRANSFERASE"/>
    <property type="match status" value="1"/>
</dbReference>
<dbReference type="GO" id="GO:0009307">
    <property type="term" value="P:DNA restriction-modification system"/>
    <property type="evidence" value="ECO:0007669"/>
    <property type="project" value="UniProtKB-KW"/>
</dbReference>
<dbReference type="Gene3D" id="3.90.120.10">
    <property type="entry name" value="DNA Methylase, subunit A, domain 2"/>
    <property type="match status" value="1"/>
</dbReference>
<evidence type="ECO:0000256" key="1">
    <source>
        <dbReference type="ARBA" id="ARBA00022603"/>
    </source>
</evidence>
<proteinExistence type="inferred from homology"/>
<dbReference type="InterPro" id="IPR018117">
    <property type="entry name" value="C5_DNA_meth_AS"/>
</dbReference>
<keyword evidence="3 6" id="KW-0949">S-adenosyl-L-methionine</keyword>
<dbReference type="OrthoDB" id="32195at2"/>
<dbReference type="SUPFAM" id="SSF53335">
    <property type="entry name" value="S-adenosyl-L-methionine-dependent methyltransferases"/>
    <property type="match status" value="1"/>
</dbReference>
<evidence type="ECO:0000313" key="9">
    <source>
        <dbReference type="EMBL" id="TYB72891.1"/>
    </source>
</evidence>
<gene>
    <name evidence="9" type="ORF">ES675_10130</name>
</gene>
<reference evidence="9 10" key="1">
    <citation type="submission" date="2019-08" db="EMBL/GenBank/DDBJ databases">
        <title>Genomes of Antarctic Bizionia species.</title>
        <authorList>
            <person name="Bowman J.P."/>
        </authorList>
    </citation>
    <scope>NUCLEOTIDE SEQUENCE [LARGE SCALE GENOMIC DNA]</scope>
    <source>
        <strain evidence="9 10">APA-1</strain>
    </source>
</reference>
<dbReference type="GO" id="GO:0044027">
    <property type="term" value="P:negative regulation of gene expression via chromosomal CpG island methylation"/>
    <property type="evidence" value="ECO:0007669"/>
    <property type="project" value="TreeGrafter"/>
</dbReference>
<comment type="catalytic activity">
    <reaction evidence="5 8">
        <text>a 2'-deoxycytidine in DNA + S-adenosyl-L-methionine = a 5-methyl-2'-deoxycytidine in DNA + S-adenosyl-L-homocysteine + H(+)</text>
        <dbReference type="Rhea" id="RHEA:13681"/>
        <dbReference type="Rhea" id="RHEA-COMP:11369"/>
        <dbReference type="Rhea" id="RHEA-COMP:11370"/>
        <dbReference type="ChEBI" id="CHEBI:15378"/>
        <dbReference type="ChEBI" id="CHEBI:57856"/>
        <dbReference type="ChEBI" id="CHEBI:59789"/>
        <dbReference type="ChEBI" id="CHEBI:85452"/>
        <dbReference type="ChEBI" id="CHEBI:85454"/>
        <dbReference type="EC" id="2.1.1.37"/>
    </reaction>
</comment>
<keyword evidence="2 6" id="KW-0808">Transferase</keyword>
<dbReference type="GO" id="GO:0032259">
    <property type="term" value="P:methylation"/>
    <property type="evidence" value="ECO:0007669"/>
    <property type="project" value="UniProtKB-KW"/>
</dbReference>
<dbReference type="EC" id="2.1.1.37" evidence="8"/>
<dbReference type="PANTHER" id="PTHR10629:SF52">
    <property type="entry name" value="DNA (CYTOSINE-5)-METHYLTRANSFERASE 1"/>
    <property type="match status" value="1"/>
</dbReference>
<dbReference type="EMBL" id="VSKL01000003">
    <property type="protein sequence ID" value="TYB72891.1"/>
    <property type="molecule type" value="Genomic_DNA"/>
</dbReference>
<evidence type="ECO:0000313" key="10">
    <source>
        <dbReference type="Proteomes" id="UP000324358"/>
    </source>
</evidence>
<keyword evidence="4" id="KW-0680">Restriction system</keyword>